<sequence>MPGTRSLLRLASVAGTAMLAGALLVAVNDANGSVAVTPAPPVPSTSGTPNTSPFPPTPPTNLRATAVTSTSVTLSWTASSRGCCAVTGYDITSMPAFNDYGRVIAVGDVTTATVTTDIRPGQQYTFQVSAHDGLGHRSGGSNTVVVVTPVTDTGPDTVPPAAPTGLRADPTSGPSTTLTWSPSTDNVAVTGYNVYRFDGVFISTLLATVPGTTYTAAVVSPHDQFYVRARDAAGNVSIASNTVVVTGGTGGPGSPSASSPPALSCRATFTYTSVWASGFVADVTVTNTGTTPISDWVITFTFPGDQRVTQAWNATSSQTGAAVTLTHASWNRVIPPGGSVTVGMYGTRTAPPTPPPTVFVNGVPCTA</sequence>
<dbReference type="Proteomes" id="UP001501470">
    <property type="component" value="Unassembled WGS sequence"/>
</dbReference>
<evidence type="ECO:0000256" key="2">
    <source>
        <dbReference type="ARBA" id="ARBA00023295"/>
    </source>
</evidence>
<evidence type="ECO:0000313" key="9">
    <source>
        <dbReference type="Proteomes" id="UP001501470"/>
    </source>
</evidence>
<dbReference type="InterPro" id="IPR001919">
    <property type="entry name" value="CBD2"/>
</dbReference>
<proteinExistence type="predicted"/>
<dbReference type="InterPro" id="IPR003961">
    <property type="entry name" value="FN3_dom"/>
</dbReference>
<protein>
    <recommendedName>
        <fullName evidence="10">Fibronectin type III domain protein</fullName>
    </recommendedName>
</protein>
<dbReference type="PROSITE" id="PS51173">
    <property type="entry name" value="CBM2"/>
    <property type="match status" value="1"/>
</dbReference>
<dbReference type="InterPro" id="IPR050713">
    <property type="entry name" value="RTP_Phos/Ushers"/>
</dbReference>
<evidence type="ECO:0000256" key="3">
    <source>
        <dbReference type="ARBA" id="ARBA00023326"/>
    </source>
</evidence>
<dbReference type="EMBL" id="BAAAQD010000017">
    <property type="protein sequence ID" value="GAA1543085.1"/>
    <property type="molecule type" value="Genomic_DNA"/>
</dbReference>
<gene>
    <name evidence="8" type="ORF">GCM10009827_073380</name>
</gene>
<feature type="region of interest" description="Disordered" evidence="4">
    <location>
        <begin position="38"/>
        <end position="61"/>
    </location>
</feature>
<dbReference type="Pfam" id="PF00041">
    <property type="entry name" value="fn3"/>
    <property type="match status" value="1"/>
</dbReference>
<dbReference type="Pfam" id="PF00553">
    <property type="entry name" value="CBM_2"/>
    <property type="match status" value="1"/>
</dbReference>
<dbReference type="SUPFAM" id="SSF49384">
    <property type="entry name" value="Carbohydrate-binding domain"/>
    <property type="match status" value="1"/>
</dbReference>
<dbReference type="RefSeq" id="WP_344507399.1">
    <property type="nucleotide sequence ID" value="NZ_BAAAQD010000017.1"/>
</dbReference>
<feature type="region of interest" description="Disordered" evidence="4">
    <location>
        <begin position="152"/>
        <end position="179"/>
    </location>
</feature>
<evidence type="ECO:0000259" key="7">
    <source>
        <dbReference type="PROSITE" id="PS51173"/>
    </source>
</evidence>
<keyword evidence="9" id="KW-1185">Reference proteome</keyword>
<keyword evidence="1" id="KW-0119">Carbohydrate metabolism</keyword>
<comment type="caution">
    <text evidence="8">The sequence shown here is derived from an EMBL/GenBank/DDBJ whole genome shotgun (WGS) entry which is preliminary data.</text>
</comment>
<dbReference type="SMART" id="SM00060">
    <property type="entry name" value="FN3"/>
    <property type="match status" value="2"/>
</dbReference>
<dbReference type="Gene3D" id="2.60.40.10">
    <property type="entry name" value="Immunoglobulins"/>
    <property type="match status" value="2"/>
</dbReference>
<name>A0ABN2BNK5_9ACTN</name>
<keyword evidence="2" id="KW-0326">Glycosidase</keyword>
<keyword evidence="3" id="KW-0624">Polysaccharide degradation</keyword>
<accession>A0ABN2BNK5</accession>
<evidence type="ECO:0000259" key="6">
    <source>
        <dbReference type="PROSITE" id="PS50853"/>
    </source>
</evidence>
<dbReference type="SUPFAM" id="SSF49265">
    <property type="entry name" value="Fibronectin type III"/>
    <property type="match status" value="1"/>
</dbReference>
<dbReference type="PROSITE" id="PS50853">
    <property type="entry name" value="FN3"/>
    <property type="match status" value="1"/>
</dbReference>
<organism evidence="8 9">
    <name type="scientific">Dactylosporangium maewongense</name>
    <dbReference type="NCBI Taxonomy" id="634393"/>
    <lineage>
        <taxon>Bacteria</taxon>
        <taxon>Bacillati</taxon>
        <taxon>Actinomycetota</taxon>
        <taxon>Actinomycetes</taxon>
        <taxon>Micromonosporales</taxon>
        <taxon>Micromonosporaceae</taxon>
        <taxon>Dactylosporangium</taxon>
    </lineage>
</organism>
<evidence type="ECO:0000313" key="8">
    <source>
        <dbReference type="EMBL" id="GAA1543085.1"/>
    </source>
</evidence>
<evidence type="ECO:0008006" key="10">
    <source>
        <dbReference type="Google" id="ProtNLM"/>
    </source>
</evidence>
<feature type="domain" description="Fibronectin type-III" evidence="6">
    <location>
        <begin position="58"/>
        <end position="151"/>
    </location>
</feature>
<dbReference type="PANTHER" id="PTHR46957">
    <property type="entry name" value="CYTOKINE RECEPTOR"/>
    <property type="match status" value="1"/>
</dbReference>
<keyword evidence="5" id="KW-0732">Signal</keyword>
<dbReference type="Gene3D" id="2.60.40.290">
    <property type="match status" value="1"/>
</dbReference>
<dbReference type="InterPro" id="IPR008965">
    <property type="entry name" value="CBM2/CBM3_carb-bd_dom_sf"/>
</dbReference>
<evidence type="ECO:0000256" key="5">
    <source>
        <dbReference type="SAM" id="SignalP"/>
    </source>
</evidence>
<dbReference type="InterPro" id="IPR036116">
    <property type="entry name" value="FN3_sf"/>
</dbReference>
<dbReference type="PANTHER" id="PTHR46957:SF3">
    <property type="entry name" value="CYTOKINE RECEPTOR"/>
    <property type="match status" value="1"/>
</dbReference>
<evidence type="ECO:0000256" key="4">
    <source>
        <dbReference type="SAM" id="MobiDB-lite"/>
    </source>
</evidence>
<feature type="chain" id="PRO_5046372490" description="Fibronectin type III domain protein" evidence="5">
    <location>
        <begin position="23"/>
        <end position="367"/>
    </location>
</feature>
<dbReference type="InterPro" id="IPR013783">
    <property type="entry name" value="Ig-like_fold"/>
</dbReference>
<reference evidence="8 9" key="1">
    <citation type="journal article" date="2019" name="Int. J. Syst. Evol. Microbiol.">
        <title>The Global Catalogue of Microorganisms (GCM) 10K type strain sequencing project: providing services to taxonomists for standard genome sequencing and annotation.</title>
        <authorList>
            <consortium name="The Broad Institute Genomics Platform"/>
            <consortium name="The Broad Institute Genome Sequencing Center for Infectious Disease"/>
            <person name="Wu L."/>
            <person name="Ma J."/>
        </authorList>
    </citation>
    <scope>NUCLEOTIDE SEQUENCE [LARGE SCALE GENOMIC DNA]</scope>
    <source>
        <strain evidence="8 9">JCM 15933</strain>
    </source>
</reference>
<dbReference type="CDD" id="cd00063">
    <property type="entry name" value="FN3"/>
    <property type="match status" value="2"/>
</dbReference>
<feature type="domain" description="CBM2" evidence="7">
    <location>
        <begin position="258"/>
        <end position="367"/>
    </location>
</feature>
<evidence type="ECO:0000256" key="1">
    <source>
        <dbReference type="ARBA" id="ARBA00023277"/>
    </source>
</evidence>
<keyword evidence="2" id="KW-0378">Hydrolase</keyword>
<feature type="signal peptide" evidence="5">
    <location>
        <begin position="1"/>
        <end position="22"/>
    </location>
</feature>
<dbReference type="SMART" id="SM00637">
    <property type="entry name" value="CBD_II"/>
    <property type="match status" value="1"/>
</dbReference>
<dbReference type="InterPro" id="IPR012291">
    <property type="entry name" value="CBM2_carb-bd_dom_sf"/>
</dbReference>